<accession>A0A5C7AY33</accession>
<reference evidence="1 2" key="1">
    <citation type="submission" date="2019-08" db="EMBL/GenBank/DDBJ databases">
        <title>Genomes sequence of Algoriphagus aquimarinus ACAM450.</title>
        <authorList>
            <person name="Bowman J.P."/>
        </authorList>
    </citation>
    <scope>NUCLEOTIDE SEQUENCE [LARGE SCALE GENOMIC DNA]</scope>
    <source>
        <strain evidence="1 2">ACAM 450</strain>
    </source>
</reference>
<evidence type="ECO:0000313" key="1">
    <source>
        <dbReference type="EMBL" id="TXE13730.1"/>
    </source>
</evidence>
<dbReference type="RefSeq" id="WP_146916084.1">
    <property type="nucleotide sequence ID" value="NZ_VORW01000002.1"/>
</dbReference>
<sequence length="292" mass="33450">MLNWLFGKKPSGQSKTGIYKVDNRALVELEESPGNGSVNSIIEYLGFDTSQVHTVFTFDSPLIEIIGFKVFTEKPVFAVAKNKARRVDLGSLNKEIKGIDWRYEYSSHTVEDTLTEGIERESFSIDFLSSVLLLKHEGDDLYQAPKIGLYLKFENGLLKSFTSSDWSNSASKWLKDFNSDMFEDMLSEAMQYHRNEIEAMEEVNLQCESLRGIPQAIQNEFIYLHEKVNGNINFFNLLAAHYNLLDGERIKIDDFKTVNKGRFVAIEENIVKVDQFAFRFDTDGFLLDAKTN</sequence>
<dbReference type="AlphaFoldDB" id="A0A5C7AY33"/>
<protein>
    <submittedName>
        <fullName evidence="1">Uncharacterized protein</fullName>
    </submittedName>
</protein>
<dbReference type="EMBL" id="VORW01000002">
    <property type="protein sequence ID" value="TXE13730.1"/>
    <property type="molecule type" value="Genomic_DNA"/>
</dbReference>
<comment type="caution">
    <text evidence="1">The sequence shown here is derived from an EMBL/GenBank/DDBJ whole genome shotgun (WGS) entry which is preliminary data.</text>
</comment>
<gene>
    <name evidence="1" type="ORF">ESV85_07125</name>
</gene>
<evidence type="ECO:0000313" key="2">
    <source>
        <dbReference type="Proteomes" id="UP000321935"/>
    </source>
</evidence>
<dbReference type="OrthoDB" id="979429at2"/>
<organism evidence="1 2">
    <name type="scientific">Algoriphagus aquimarinus</name>
    <dbReference type="NCBI Taxonomy" id="237018"/>
    <lineage>
        <taxon>Bacteria</taxon>
        <taxon>Pseudomonadati</taxon>
        <taxon>Bacteroidota</taxon>
        <taxon>Cytophagia</taxon>
        <taxon>Cytophagales</taxon>
        <taxon>Cyclobacteriaceae</taxon>
        <taxon>Algoriphagus</taxon>
    </lineage>
</organism>
<dbReference type="Proteomes" id="UP000321935">
    <property type="component" value="Unassembled WGS sequence"/>
</dbReference>
<proteinExistence type="predicted"/>
<name>A0A5C7AY33_9BACT</name>